<keyword evidence="2" id="KW-1185">Reference proteome</keyword>
<dbReference type="EMBL" id="CM042055">
    <property type="protein sequence ID" value="KAI3702236.1"/>
    <property type="molecule type" value="Genomic_DNA"/>
</dbReference>
<accession>A0ACB8ZY53</accession>
<protein>
    <submittedName>
        <fullName evidence="1">Uncharacterized protein</fullName>
    </submittedName>
</protein>
<organism evidence="1 2">
    <name type="scientific">Arctium lappa</name>
    <name type="common">Greater burdock</name>
    <name type="synonym">Lappa major</name>
    <dbReference type="NCBI Taxonomy" id="4217"/>
    <lineage>
        <taxon>Eukaryota</taxon>
        <taxon>Viridiplantae</taxon>
        <taxon>Streptophyta</taxon>
        <taxon>Embryophyta</taxon>
        <taxon>Tracheophyta</taxon>
        <taxon>Spermatophyta</taxon>
        <taxon>Magnoliopsida</taxon>
        <taxon>eudicotyledons</taxon>
        <taxon>Gunneridae</taxon>
        <taxon>Pentapetalae</taxon>
        <taxon>asterids</taxon>
        <taxon>campanulids</taxon>
        <taxon>Asterales</taxon>
        <taxon>Asteraceae</taxon>
        <taxon>Carduoideae</taxon>
        <taxon>Cardueae</taxon>
        <taxon>Arctiinae</taxon>
        <taxon>Arctium</taxon>
    </lineage>
</organism>
<gene>
    <name evidence="1" type="ORF">L6452_27965</name>
</gene>
<comment type="caution">
    <text evidence="1">The sequence shown here is derived from an EMBL/GenBank/DDBJ whole genome shotgun (WGS) entry which is preliminary data.</text>
</comment>
<reference evidence="2" key="1">
    <citation type="journal article" date="2022" name="Mol. Ecol. Resour.">
        <title>The genomes of chicory, endive, great burdock and yacon provide insights into Asteraceae palaeo-polyploidization history and plant inulin production.</title>
        <authorList>
            <person name="Fan W."/>
            <person name="Wang S."/>
            <person name="Wang H."/>
            <person name="Wang A."/>
            <person name="Jiang F."/>
            <person name="Liu H."/>
            <person name="Zhao H."/>
            <person name="Xu D."/>
            <person name="Zhang Y."/>
        </authorList>
    </citation>
    <scope>NUCLEOTIDE SEQUENCE [LARGE SCALE GENOMIC DNA]</scope>
    <source>
        <strain evidence="2">cv. Niubang</strain>
    </source>
</reference>
<dbReference type="Proteomes" id="UP001055879">
    <property type="component" value="Linkage Group LG09"/>
</dbReference>
<evidence type="ECO:0000313" key="2">
    <source>
        <dbReference type="Proteomes" id="UP001055879"/>
    </source>
</evidence>
<reference evidence="1 2" key="2">
    <citation type="journal article" date="2022" name="Mol. Ecol. Resour.">
        <title>The genomes of chicory, endive, great burdock and yacon provide insights into Asteraceae paleo-polyploidization history and plant inulin production.</title>
        <authorList>
            <person name="Fan W."/>
            <person name="Wang S."/>
            <person name="Wang H."/>
            <person name="Wang A."/>
            <person name="Jiang F."/>
            <person name="Liu H."/>
            <person name="Zhao H."/>
            <person name="Xu D."/>
            <person name="Zhang Y."/>
        </authorList>
    </citation>
    <scope>NUCLEOTIDE SEQUENCE [LARGE SCALE GENOMIC DNA]</scope>
    <source>
        <strain evidence="2">cv. Niubang</strain>
    </source>
</reference>
<name>A0ACB8ZY53_ARCLA</name>
<proteinExistence type="predicted"/>
<sequence>MAADDPYSAWQRLSYLESDVHSLMVWREGQMSSPSHSSYGGASLFTTLTTTSIPPRPPPVEELGRGPRTRIPSHVMVRLLLSSRAPSMTCTFVLGDWWTYVVGEYELDYVTTMVSGEMMDEGFPPFAIVTRVFIPICILERHWLIGDLEMDTMTLTVVCIRQLLVRDLRGGIEAYDCCFGRSSPCLFYGT</sequence>
<evidence type="ECO:0000313" key="1">
    <source>
        <dbReference type="EMBL" id="KAI3702236.1"/>
    </source>
</evidence>